<evidence type="ECO:0000256" key="6">
    <source>
        <dbReference type="ARBA" id="ARBA00022958"/>
    </source>
</evidence>
<feature type="transmembrane region" description="Helical" evidence="10">
    <location>
        <begin position="106"/>
        <end position="128"/>
    </location>
</feature>
<dbReference type="InterPro" id="IPR006153">
    <property type="entry name" value="Cation/H_exchanger_TM"/>
</dbReference>
<dbReference type="GO" id="GO:1902600">
    <property type="term" value="P:proton transmembrane transport"/>
    <property type="evidence" value="ECO:0007669"/>
    <property type="project" value="InterPro"/>
</dbReference>
<dbReference type="Pfam" id="PF02254">
    <property type="entry name" value="TrkA_N"/>
    <property type="match status" value="1"/>
</dbReference>
<evidence type="ECO:0000256" key="7">
    <source>
        <dbReference type="ARBA" id="ARBA00022989"/>
    </source>
</evidence>
<dbReference type="Gene3D" id="1.20.1530.20">
    <property type="match status" value="1"/>
</dbReference>
<accession>A0A8B2P172</accession>
<evidence type="ECO:0000256" key="10">
    <source>
        <dbReference type="SAM" id="Phobius"/>
    </source>
</evidence>
<dbReference type="Proteomes" id="UP000249590">
    <property type="component" value="Unassembled WGS sequence"/>
</dbReference>
<comment type="subcellular location">
    <subcellularLocation>
        <location evidence="1">Endomembrane system</location>
        <topology evidence="1">Multi-pass membrane protein</topology>
    </subcellularLocation>
</comment>
<dbReference type="InterPro" id="IPR003148">
    <property type="entry name" value="RCK_N"/>
</dbReference>
<protein>
    <submittedName>
        <fullName evidence="12">Potassium transporter</fullName>
    </submittedName>
</protein>
<keyword evidence="6" id="KW-0630">Potassium</keyword>
<comment type="caution">
    <text evidence="12">The sequence shown here is derived from an EMBL/GenBank/DDBJ whole genome shotgun (WGS) entry which is preliminary data.</text>
</comment>
<dbReference type="PANTHER" id="PTHR46157">
    <property type="entry name" value="K(+) EFFLUX ANTIPORTER 3, CHLOROPLASTIC"/>
    <property type="match status" value="1"/>
</dbReference>
<dbReference type="GO" id="GO:0005886">
    <property type="term" value="C:plasma membrane"/>
    <property type="evidence" value="ECO:0007669"/>
    <property type="project" value="TreeGrafter"/>
</dbReference>
<feature type="transmembrane region" description="Helical" evidence="10">
    <location>
        <begin position="197"/>
        <end position="219"/>
    </location>
</feature>
<keyword evidence="13" id="KW-1185">Reference proteome</keyword>
<feature type="domain" description="RCK N-terminal" evidence="11">
    <location>
        <begin position="424"/>
        <end position="541"/>
    </location>
</feature>
<feature type="transmembrane region" description="Helical" evidence="10">
    <location>
        <begin position="379"/>
        <end position="398"/>
    </location>
</feature>
<dbReference type="GO" id="GO:0006813">
    <property type="term" value="P:potassium ion transport"/>
    <property type="evidence" value="ECO:0007669"/>
    <property type="project" value="UniProtKB-KW"/>
</dbReference>
<evidence type="ECO:0000256" key="1">
    <source>
        <dbReference type="ARBA" id="ARBA00004127"/>
    </source>
</evidence>
<evidence type="ECO:0000256" key="2">
    <source>
        <dbReference type="ARBA" id="ARBA00022448"/>
    </source>
</evidence>
<dbReference type="Gene3D" id="3.40.50.720">
    <property type="entry name" value="NAD(P)-binding Rossmann-like Domain"/>
    <property type="match status" value="1"/>
</dbReference>
<dbReference type="GO" id="GO:0012505">
    <property type="term" value="C:endomembrane system"/>
    <property type="evidence" value="ECO:0007669"/>
    <property type="project" value="UniProtKB-SubCell"/>
</dbReference>
<evidence type="ECO:0000256" key="4">
    <source>
        <dbReference type="ARBA" id="ARBA00022538"/>
    </source>
</evidence>
<feature type="transmembrane region" description="Helical" evidence="10">
    <location>
        <begin position="285"/>
        <end position="304"/>
    </location>
</feature>
<evidence type="ECO:0000256" key="8">
    <source>
        <dbReference type="ARBA" id="ARBA00023065"/>
    </source>
</evidence>
<dbReference type="PROSITE" id="PS51201">
    <property type="entry name" value="RCK_N"/>
    <property type="match status" value="1"/>
</dbReference>
<keyword evidence="3" id="KW-0050">Antiport</keyword>
<keyword evidence="8" id="KW-0406">Ion transport</keyword>
<keyword evidence="5 10" id="KW-0812">Transmembrane</keyword>
<dbReference type="FunFam" id="3.40.50.720:FF:000036">
    <property type="entry name" value="Glutathione-regulated potassium-efflux system protein KefB"/>
    <property type="match status" value="1"/>
</dbReference>
<name>A0A8B2P172_9HYPH</name>
<dbReference type="OrthoDB" id="9781411at2"/>
<feature type="transmembrane region" description="Helical" evidence="10">
    <location>
        <begin position="167"/>
        <end position="191"/>
    </location>
</feature>
<dbReference type="SUPFAM" id="SSF51735">
    <property type="entry name" value="NAD(P)-binding Rossmann-fold domains"/>
    <property type="match status" value="1"/>
</dbReference>
<keyword evidence="7 10" id="KW-1133">Transmembrane helix</keyword>
<gene>
    <name evidence="12" type="ORF">DLJ53_04320</name>
</gene>
<reference evidence="12 13" key="1">
    <citation type="submission" date="2018-05" db="EMBL/GenBank/DDBJ databases">
        <title>Acuticoccus sediminis sp. nov., isolated from deep-sea sediment of Indian Ocean.</title>
        <authorList>
            <person name="Liu X."/>
            <person name="Lai Q."/>
            <person name="Du Y."/>
            <person name="Sun F."/>
            <person name="Zhang X."/>
            <person name="Wang S."/>
            <person name="Shao Z."/>
        </authorList>
    </citation>
    <scope>NUCLEOTIDE SEQUENCE [LARGE SCALE GENOMIC DNA]</scope>
    <source>
        <strain evidence="12 13">PTG4-2</strain>
    </source>
</reference>
<feature type="transmembrane region" description="Helical" evidence="10">
    <location>
        <begin position="240"/>
        <end position="273"/>
    </location>
</feature>
<dbReference type="PANTHER" id="PTHR46157:SF4">
    <property type="entry name" value="K(+) EFFLUX ANTIPORTER 3, CHLOROPLASTIC"/>
    <property type="match status" value="1"/>
</dbReference>
<feature type="transmembrane region" description="Helical" evidence="10">
    <location>
        <begin position="12"/>
        <end position="30"/>
    </location>
</feature>
<dbReference type="GO" id="GO:0015297">
    <property type="term" value="F:antiporter activity"/>
    <property type="evidence" value="ECO:0007669"/>
    <property type="project" value="UniProtKB-KW"/>
</dbReference>
<feature type="transmembrane region" description="Helical" evidence="10">
    <location>
        <begin position="316"/>
        <end position="338"/>
    </location>
</feature>
<dbReference type="InterPro" id="IPR036291">
    <property type="entry name" value="NAD(P)-bd_dom_sf"/>
</dbReference>
<evidence type="ECO:0000313" key="13">
    <source>
        <dbReference type="Proteomes" id="UP000249590"/>
    </source>
</evidence>
<evidence type="ECO:0000256" key="3">
    <source>
        <dbReference type="ARBA" id="ARBA00022449"/>
    </source>
</evidence>
<feature type="transmembrane region" description="Helical" evidence="10">
    <location>
        <begin position="76"/>
        <end position="94"/>
    </location>
</feature>
<dbReference type="AlphaFoldDB" id="A0A8B2P172"/>
<feature type="transmembrane region" description="Helical" evidence="10">
    <location>
        <begin position="37"/>
        <end position="56"/>
    </location>
</feature>
<proteinExistence type="predicted"/>
<organism evidence="12 13">
    <name type="scientific">Acuticoccus sediminis</name>
    <dbReference type="NCBI Taxonomy" id="2184697"/>
    <lineage>
        <taxon>Bacteria</taxon>
        <taxon>Pseudomonadati</taxon>
        <taxon>Pseudomonadota</taxon>
        <taxon>Alphaproteobacteria</taxon>
        <taxon>Hyphomicrobiales</taxon>
        <taxon>Amorphaceae</taxon>
        <taxon>Acuticoccus</taxon>
    </lineage>
</organism>
<feature type="transmembrane region" description="Helical" evidence="10">
    <location>
        <begin position="134"/>
        <end position="155"/>
    </location>
</feature>
<evidence type="ECO:0000256" key="5">
    <source>
        <dbReference type="ARBA" id="ARBA00022692"/>
    </source>
</evidence>
<dbReference type="EMBL" id="QHHQ01000001">
    <property type="protein sequence ID" value="RAI03714.1"/>
    <property type="molecule type" value="Genomic_DNA"/>
</dbReference>
<keyword evidence="9 10" id="KW-0472">Membrane</keyword>
<feature type="transmembrane region" description="Helical" evidence="10">
    <location>
        <begin position="350"/>
        <end position="372"/>
    </location>
</feature>
<dbReference type="Pfam" id="PF00999">
    <property type="entry name" value="Na_H_Exchanger"/>
    <property type="match status" value="1"/>
</dbReference>
<evidence type="ECO:0000256" key="9">
    <source>
        <dbReference type="ARBA" id="ARBA00023136"/>
    </source>
</evidence>
<keyword evidence="4" id="KW-0633">Potassium transport</keyword>
<evidence type="ECO:0000259" key="11">
    <source>
        <dbReference type="PROSITE" id="PS51201"/>
    </source>
</evidence>
<sequence length="591" mass="61520">MEGEAAHTVPYLKEATIFLVAGGIIVPILQRLGINSILGYLLAGIAVGPYGIVQLADSVSGVPITFFTITDTEGVRQIAELGVVFLLFLIGLELSAPRLWAMRRLVFGLGGLQVLVTAIALTFAGQAAGLGLEAAVAVGSALALSSTAIVVQLLISAGRLASPSGQVMFSILLMQDIAVVPVLLVIGSMAAEGESSIVLHLLTSLGLAAVMITAILLAGRRVLAPVLRFTGARQDRDMFTAAALLVILVTAEATQMAGLSMALGAFLAGLVFADTEFSHQLEVEIAPFKGLLLGLFFLSVGMTIDPGIVVDQPLTLLAIIAAVSAIKAVIITVLALLFRQPFSVALESGLMLAQIGEFSLVGLSLAYALGVVPSDVARLLVVSAGVAMALTTASSGLIQRLTERFTSSAREAPAPAHLAAAAPDNHVIVAGFGRIGRSIGALLDARRIPYVALEMNAKAVSHARKKDLPVYFGDVRRLDVLKNAHIGTARAIVLTMDSPAANADVVRLVREAGLTVPVIVRARDTSNASELYAMGADEVVLEAFEASLQMGEETLVALGFPRDAAHSIIGDQREAGRRELAQAAGARETAE</sequence>
<keyword evidence="2" id="KW-0813">Transport</keyword>
<dbReference type="InterPro" id="IPR038770">
    <property type="entry name" value="Na+/solute_symporter_sf"/>
</dbReference>
<dbReference type="RefSeq" id="WP_111342655.1">
    <property type="nucleotide sequence ID" value="NZ_JAIWKD010000001.1"/>
</dbReference>
<evidence type="ECO:0000313" key="12">
    <source>
        <dbReference type="EMBL" id="RAI03714.1"/>
    </source>
</evidence>